<gene>
    <name evidence="2" type="ORF">EIP91_007817</name>
</gene>
<feature type="domain" description="NAD(P)-binding" evidence="1">
    <location>
        <begin position="10"/>
        <end position="111"/>
    </location>
</feature>
<evidence type="ECO:0000313" key="3">
    <source>
        <dbReference type="Proteomes" id="UP000292702"/>
    </source>
</evidence>
<dbReference type="AlphaFoldDB" id="A0A4R0RDZ5"/>
<dbReference type="InterPro" id="IPR036291">
    <property type="entry name" value="NAD(P)-bd_dom_sf"/>
</dbReference>
<dbReference type="InterPro" id="IPR051783">
    <property type="entry name" value="NAD(P)-dependent_oxidoreduct"/>
</dbReference>
<dbReference type="PANTHER" id="PTHR48079">
    <property type="entry name" value="PROTEIN YEEZ"/>
    <property type="match status" value="1"/>
</dbReference>
<reference evidence="2 3" key="1">
    <citation type="submission" date="2018-11" db="EMBL/GenBank/DDBJ databases">
        <title>Genome assembly of Steccherinum ochraceum LE-BIN_3174, the white-rot fungus of the Steccherinaceae family (The Residual Polyporoid clade, Polyporales, Basidiomycota).</title>
        <authorList>
            <person name="Fedorova T.V."/>
            <person name="Glazunova O.A."/>
            <person name="Landesman E.O."/>
            <person name="Moiseenko K.V."/>
            <person name="Psurtseva N.V."/>
            <person name="Savinova O.S."/>
            <person name="Shakhova N.V."/>
            <person name="Tyazhelova T.V."/>
            <person name="Vasina D.V."/>
        </authorList>
    </citation>
    <scope>NUCLEOTIDE SEQUENCE [LARGE SCALE GENOMIC DNA]</scope>
    <source>
        <strain evidence="2 3">LE-BIN_3174</strain>
    </source>
</reference>
<dbReference type="GO" id="GO:0005737">
    <property type="term" value="C:cytoplasm"/>
    <property type="evidence" value="ECO:0007669"/>
    <property type="project" value="TreeGrafter"/>
</dbReference>
<evidence type="ECO:0000313" key="2">
    <source>
        <dbReference type="EMBL" id="TCD61868.1"/>
    </source>
</evidence>
<proteinExistence type="predicted"/>
<dbReference type="OrthoDB" id="2130169at2759"/>
<sequence length="352" mass="37853">MSNNKVLLLGAAGYIGGAVLDALLRHPKVSELDITAYVRSPEIASKVTALGVNTVGGPASVVEDAVSKADIVINCANSDDVTFVETILVGAKRAYERTHVAPVIINTSGAAVLSDGSMGQPGDKVYDDLADESFLAALPDTPRHRKADILLAAAHKEGIVKAYNIIPSFVYGLATGRFVDAGIQNPVPTGFLLFDAIRQARGPQGSFGRVGPGKNISNTVEIHDLAQFYLVMLYAILEGKELAGGDAYYTQADGELTIEEWTQDIATAFQEFGGADNADVTEITAEEHKRWPFLAPLGDNIRITDSRSRSLGWKPEHTSKDVAAKTRECVRVYIANGLDKQNKLLQWFGPRV</sequence>
<dbReference type="InterPro" id="IPR016040">
    <property type="entry name" value="NAD(P)-bd_dom"/>
</dbReference>
<evidence type="ECO:0000259" key="1">
    <source>
        <dbReference type="Pfam" id="PF13460"/>
    </source>
</evidence>
<comment type="caution">
    <text evidence="2">The sequence shown here is derived from an EMBL/GenBank/DDBJ whole genome shotgun (WGS) entry which is preliminary data.</text>
</comment>
<dbReference type="PANTHER" id="PTHR48079:SF6">
    <property type="entry name" value="NAD(P)-BINDING DOMAIN-CONTAINING PROTEIN-RELATED"/>
    <property type="match status" value="1"/>
</dbReference>
<dbReference type="EMBL" id="RWJN01000423">
    <property type="protein sequence ID" value="TCD61868.1"/>
    <property type="molecule type" value="Genomic_DNA"/>
</dbReference>
<dbReference type="SUPFAM" id="SSF51735">
    <property type="entry name" value="NAD(P)-binding Rossmann-fold domains"/>
    <property type="match status" value="1"/>
</dbReference>
<dbReference type="Pfam" id="PF13460">
    <property type="entry name" value="NAD_binding_10"/>
    <property type="match status" value="1"/>
</dbReference>
<accession>A0A4R0RDZ5</accession>
<keyword evidence="3" id="KW-1185">Reference proteome</keyword>
<dbReference type="STRING" id="92696.A0A4R0RDZ5"/>
<dbReference type="Gene3D" id="3.40.50.720">
    <property type="entry name" value="NAD(P)-binding Rossmann-like Domain"/>
    <property type="match status" value="1"/>
</dbReference>
<dbReference type="GO" id="GO:0004029">
    <property type="term" value="F:aldehyde dehydrogenase (NAD+) activity"/>
    <property type="evidence" value="ECO:0007669"/>
    <property type="project" value="TreeGrafter"/>
</dbReference>
<organism evidence="2 3">
    <name type="scientific">Steccherinum ochraceum</name>
    <dbReference type="NCBI Taxonomy" id="92696"/>
    <lineage>
        <taxon>Eukaryota</taxon>
        <taxon>Fungi</taxon>
        <taxon>Dikarya</taxon>
        <taxon>Basidiomycota</taxon>
        <taxon>Agaricomycotina</taxon>
        <taxon>Agaricomycetes</taxon>
        <taxon>Polyporales</taxon>
        <taxon>Steccherinaceae</taxon>
        <taxon>Steccherinum</taxon>
    </lineage>
</organism>
<dbReference type="Proteomes" id="UP000292702">
    <property type="component" value="Unassembled WGS sequence"/>
</dbReference>
<protein>
    <recommendedName>
        <fullName evidence="1">NAD(P)-binding domain-containing protein</fullName>
    </recommendedName>
</protein>
<name>A0A4R0RDZ5_9APHY</name>